<sequence length="195" mass="21870">MPESNVSLVGNNYFLCGPYGRNLSGASDREFAKAFQHPPGSTERFTWSWSLSSYGGLDRALDSLDGDTPEFVSLGSDGYYFMRTRSGRIFWNLPDAADEFVENADPDNNGVKYVWLGTEGSYVAQKESGHSQWNLRGNYGSLEQSIRTMPRIRTLGLNLENDRSYFVVFDDGSIMCNPVGTNLTKDAFRAWARRA</sequence>
<gene>
    <name evidence="1" type="ORF">BFJ65_g7752</name>
</gene>
<reference evidence="1 2" key="1">
    <citation type="journal article" date="2018" name="Sci. Rep.">
        <title>Characterisation of pathogen-specific regions and novel effector candidates in Fusarium oxysporum f. sp. cepae.</title>
        <authorList>
            <person name="Armitage A.D."/>
            <person name="Taylor A."/>
            <person name="Sobczyk M.K."/>
            <person name="Baxter L."/>
            <person name="Greenfield B.P."/>
            <person name="Bates H.J."/>
            <person name="Wilson F."/>
            <person name="Jackson A.C."/>
            <person name="Ott S."/>
            <person name="Harrison R.J."/>
            <person name="Clarkson J.P."/>
        </authorList>
    </citation>
    <scope>NUCLEOTIDE SEQUENCE [LARGE SCALE GENOMIC DNA]</scope>
    <source>
        <strain evidence="1 2">FoC_Fus2</strain>
    </source>
</reference>
<dbReference type="Proteomes" id="UP000270866">
    <property type="component" value="Unassembled WGS sequence"/>
</dbReference>
<comment type="caution">
    <text evidence="1">The sequence shown here is derived from an EMBL/GenBank/DDBJ whole genome shotgun (WGS) entry which is preliminary data.</text>
</comment>
<proteinExistence type="predicted"/>
<accession>A0A3L6NGU6</accession>
<name>A0A3L6NGU6_FUSOX</name>
<evidence type="ECO:0000313" key="1">
    <source>
        <dbReference type="EMBL" id="RKK17417.1"/>
    </source>
</evidence>
<organism evidence="1 2">
    <name type="scientific">Fusarium oxysporum f. sp. cepae</name>
    <dbReference type="NCBI Taxonomy" id="396571"/>
    <lineage>
        <taxon>Eukaryota</taxon>
        <taxon>Fungi</taxon>
        <taxon>Dikarya</taxon>
        <taxon>Ascomycota</taxon>
        <taxon>Pezizomycotina</taxon>
        <taxon>Sordariomycetes</taxon>
        <taxon>Hypocreomycetidae</taxon>
        <taxon>Hypocreales</taxon>
        <taxon>Nectriaceae</taxon>
        <taxon>Fusarium</taxon>
        <taxon>Fusarium oxysporum species complex</taxon>
    </lineage>
</organism>
<dbReference type="EMBL" id="MRCU01000005">
    <property type="protein sequence ID" value="RKK17417.1"/>
    <property type="molecule type" value="Genomic_DNA"/>
</dbReference>
<evidence type="ECO:0000313" key="2">
    <source>
        <dbReference type="Proteomes" id="UP000270866"/>
    </source>
</evidence>
<dbReference type="AlphaFoldDB" id="A0A3L6NGU6"/>
<protein>
    <submittedName>
        <fullName evidence="1">Uncharacterized protein</fullName>
    </submittedName>
</protein>